<proteinExistence type="predicted"/>
<reference evidence="1 2" key="1">
    <citation type="submission" date="2018-08" db="EMBL/GenBank/DDBJ databases">
        <title>Recombination of ecologically and evolutionarily significant loci maintains genetic cohesion in the Pseudomonas syringae species complex.</title>
        <authorList>
            <person name="Dillon M."/>
            <person name="Thakur S."/>
            <person name="Almeida R.N.D."/>
            <person name="Weir B.S."/>
            <person name="Guttman D.S."/>
        </authorList>
    </citation>
    <scope>NUCLEOTIDE SEQUENCE [LARGE SCALE GENOMIC DNA]</scope>
    <source>
        <strain evidence="1 2">ICMP 4332</strain>
    </source>
</reference>
<gene>
    <name evidence="1" type="ORF">ALQ74_102737</name>
</gene>
<name>A0A3M4NHG4_PSESG</name>
<comment type="caution">
    <text evidence="1">The sequence shown here is derived from an EMBL/GenBank/DDBJ whole genome shotgun (WGS) entry which is preliminary data.</text>
</comment>
<dbReference type="EMBL" id="RBOM01000162">
    <property type="protein sequence ID" value="RMM63798.1"/>
    <property type="molecule type" value="Genomic_DNA"/>
</dbReference>
<evidence type="ECO:0000313" key="1">
    <source>
        <dbReference type="EMBL" id="RMM63798.1"/>
    </source>
</evidence>
<dbReference type="AlphaFoldDB" id="A0A3M4NHG4"/>
<dbReference type="Proteomes" id="UP000279057">
    <property type="component" value="Unassembled WGS sequence"/>
</dbReference>
<sequence length="50" mass="5586">MRFEAHRVQAPAFYASVILEVEVSAVFVEASHQAVGEQTLTECRQVHRGT</sequence>
<organism evidence="1 2">
    <name type="scientific">Pseudomonas savastanoi pv. glycinea</name>
    <name type="common">Pseudomonas syringae pv. glycinea</name>
    <dbReference type="NCBI Taxonomy" id="318"/>
    <lineage>
        <taxon>Bacteria</taxon>
        <taxon>Pseudomonadati</taxon>
        <taxon>Pseudomonadota</taxon>
        <taxon>Gammaproteobacteria</taxon>
        <taxon>Pseudomonadales</taxon>
        <taxon>Pseudomonadaceae</taxon>
        <taxon>Pseudomonas</taxon>
    </lineage>
</organism>
<evidence type="ECO:0000313" key="2">
    <source>
        <dbReference type="Proteomes" id="UP000279057"/>
    </source>
</evidence>
<accession>A0A3M4NHG4</accession>
<protein>
    <submittedName>
        <fullName evidence="1">Uncharacterized protein</fullName>
    </submittedName>
</protein>